<name>A0A3N1D7N7_9ACTN</name>
<protein>
    <submittedName>
        <fullName evidence="3">Anti-sigma regulatory factor (Ser/Thr protein kinase)</fullName>
    </submittedName>
</protein>
<keyword evidence="4" id="KW-1185">Reference proteome</keyword>
<comment type="caution">
    <text evidence="3">The sequence shown here is derived from an EMBL/GenBank/DDBJ whole genome shotgun (WGS) entry which is preliminary data.</text>
</comment>
<sequence>MELARDLGRTWAWTLPTDATCARTARRLVRQTLAELGVGDEAVDDAGLMVSELATNAHQHAAAHAPHELWISCLDEFEFSCAIFDGLPTRDLPLEFGRGDYGRGLSIVAELSKGRWGTEAAHARLDPRVAGKAIWFSCPR</sequence>
<dbReference type="InterPro" id="IPR050267">
    <property type="entry name" value="Anti-sigma-factor_SerPK"/>
</dbReference>
<proteinExistence type="predicted"/>
<feature type="domain" description="Histidine kinase/HSP90-like ATPase" evidence="2">
    <location>
        <begin position="16"/>
        <end position="111"/>
    </location>
</feature>
<dbReference type="PANTHER" id="PTHR35526">
    <property type="entry name" value="ANTI-SIGMA-F FACTOR RSBW-RELATED"/>
    <property type="match status" value="1"/>
</dbReference>
<keyword evidence="1" id="KW-0418">Kinase</keyword>
<keyword evidence="1" id="KW-0723">Serine/threonine-protein kinase</keyword>
<dbReference type="Proteomes" id="UP000272400">
    <property type="component" value="Unassembled WGS sequence"/>
</dbReference>
<evidence type="ECO:0000256" key="1">
    <source>
        <dbReference type="ARBA" id="ARBA00022527"/>
    </source>
</evidence>
<dbReference type="Gene3D" id="3.30.565.10">
    <property type="entry name" value="Histidine kinase-like ATPase, C-terminal domain"/>
    <property type="match status" value="1"/>
</dbReference>
<reference evidence="3 4" key="1">
    <citation type="submission" date="2018-11" db="EMBL/GenBank/DDBJ databases">
        <title>Sequencing the genomes of 1000 actinobacteria strains.</title>
        <authorList>
            <person name="Klenk H.-P."/>
        </authorList>
    </citation>
    <scope>NUCLEOTIDE SEQUENCE [LARGE SCALE GENOMIC DNA]</scope>
    <source>
        <strain evidence="3 4">DSM 44254</strain>
    </source>
</reference>
<dbReference type="EMBL" id="RJKE01000001">
    <property type="protein sequence ID" value="ROO89540.1"/>
    <property type="molecule type" value="Genomic_DNA"/>
</dbReference>
<dbReference type="GO" id="GO:0004674">
    <property type="term" value="F:protein serine/threonine kinase activity"/>
    <property type="evidence" value="ECO:0007669"/>
    <property type="project" value="UniProtKB-KW"/>
</dbReference>
<organism evidence="3 4">
    <name type="scientific">Actinocorallia herbida</name>
    <dbReference type="NCBI Taxonomy" id="58109"/>
    <lineage>
        <taxon>Bacteria</taxon>
        <taxon>Bacillati</taxon>
        <taxon>Actinomycetota</taxon>
        <taxon>Actinomycetes</taxon>
        <taxon>Streptosporangiales</taxon>
        <taxon>Thermomonosporaceae</taxon>
        <taxon>Actinocorallia</taxon>
    </lineage>
</organism>
<dbReference type="InterPro" id="IPR003594">
    <property type="entry name" value="HATPase_dom"/>
</dbReference>
<dbReference type="InterPro" id="IPR036890">
    <property type="entry name" value="HATPase_C_sf"/>
</dbReference>
<dbReference type="AlphaFoldDB" id="A0A3N1D7N7"/>
<evidence type="ECO:0000313" key="3">
    <source>
        <dbReference type="EMBL" id="ROO89540.1"/>
    </source>
</evidence>
<evidence type="ECO:0000259" key="2">
    <source>
        <dbReference type="Pfam" id="PF13581"/>
    </source>
</evidence>
<accession>A0A3N1D7N7</accession>
<keyword evidence="1" id="KW-0808">Transferase</keyword>
<dbReference type="SUPFAM" id="SSF55874">
    <property type="entry name" value="ATPase domain of HSP90 chaperone/DNA topoisomerase II/histidine kinase"/>
    <property type="match status" value="1"/>
</dbReference>
<dbReference type="RefSeq" id="WP_170201702.1">
    <property type="nucleotide sequence ID" value="NZ_RJKE01000001.1"/>
</dbReference>
<dbReference type="Pfam" id="PF13581">
    <property type="entry name" value="HATPase_c_2"/>
    <property type="match status" value="1"/>
</dbReference>
<dbReference type="PANTHER" id="PTHR35526:SF3">
    <property type="entry name" value="ANTI-SIGMA-F FACTOR RSBW"/>
    <property type="match status" value="1"/>
</dbReference>
<gene>
    <name evidence="3" type="ORF">EDD29_7237</name>
</gene>
<evidence type="ECO:0000313" key="4">
    <source>
        <dbReference type="Proteomes" id="UP000272400"/>
    </source>
</evidence>